<organism evidence="1 2">
    <name type="scientific">Crotalaria pallida</name>
    <name type="common">Smooth rattlebox</name>
    <name type="synonym">Crotalaria striata</name>
    <dbReference type="NCBI Taxonomy" id="3830"/>
    <lineage>
        <taxon>Eukaryota</taxon>
        <taxon>Viridiplantae</taxon>
        <taxon>Streptophyta</taxon>
        <taxon>Embryophyta</taxon>
        <taxon>Tracheophyta</taxon>
        <taxon>Spermatophyta</taxon>
        <taxon>Magnoliopsida</taxon>
        <taxon>eudicotyledons</taxon>
        <taxon>Gunneridae</taxon>
        <taxon>Pentapetalae</taxon>
        <taxon>rosids</taxon>
        <taxon>fabids</taxon>
        <taxon>Fabales</taxon>
        <taxon>Fabaceae</taxon>
        <taxon>Papilionoideae</taxon>
        <taxon>50 kb inversion clade</taxon>
        <taxon>genistoids sensu lato</taxon>
        <taxon>core genistoids</taxon>
        <taxon>Crotalarieae</taxon>
        <taxon>Crotalaria</taxon>
    </lineage>
</organism>
<accession>A0AAN9E1Y6</accession>
<proteinExistence type="predicted"/>
<dbReference type="Proteomes" id="UP001372338">
    <property type="component" value="Unassembled WGS sequence"/>
</dbReference>
<dbReference type="InterPro" id="IPR042172">
    <property type="entry name" value="Adenosylhomocyst_ase-like_sf"/>
</dbReference>
<evidence type="ECO:0000313" key="1">
    <source>
        <dbReference type="EMBL" id="KAK7244061.1"/>
    </source>
</evidence>
<sequence>MWDFQHAPSLEPAGPGKRYLLITTGKKLSSGSDTMLRSYHVEKQVTRFYSNHAKSRANHFHASGTMVAAILDVAHPSPYLHRVGYAYNSWVMYVDKIPIPTSYCNSLGSWQLSLSYVHREANKCADFLSIWDHVAAAIHSLHEGVKAEEIYEKTGEFPDPNSTDNAEFKIVLSIIRVSILNSRMRVAKAWIA</sequence>
<dbReference type="Gene3D" id="3.40.50.1480">
    <property type="entry name" value="Adenosylhomocysteinase-like"/>
    <property type="match status" value="1"/>
</dbReference>
<dbReference type="AlphaFoldDB" id="A0AAN9E1Y6"/>
<comment type="caution">
    <text evidence="1">The sequence shown here is derived from an EMBL/GenBank/DDBJ whole genome shotgun (WGS) entry which is preliminary data.</text>
</comment>
<reference evidence="1 2" key="1">
    <citation type="submission" date="2024-01" db="EMBL/GenBank/DDBJ databases">
        <title>The genomes of 5 underutilized Papilionoideae crops provide insights into root nodulation and disease resistanc.</title>
        <authorList>
            <person name="Yuan L."/>
        </authorList>
    </citation>
    <scope>NUCLEOTIDE SEQUENCE [LARGE SCALE GENOMIC DNA]</scope>
    <source>
        <strain evidence="1">ZHUSHIDOU_FW_LH</strain>
        <tissue evidence="1">Leaf</tissue>
    </source>
</reference>
<dbReference type="SUPFAM" id="SSF52283">
    <property type="entry name" value="Formate/glycerate dehydrogenase catalytic domain-like"/>
    <property type="match status" value="1"/>
</dbReference>
<gene>
    <name evidence="1" type="ORF">RIF29_38879</name>
</gene>
<name>A0AAN9E1Y6_CROPI</name>
<dbReference type="EMBL" id="JAYWIO010000008">
    <property type="protein sequence ID" value="KAK7244061.1"/>
    <property type="molecule type" value="Genomic_DNA"/>
</dbReference>
<keyword evidence="2" id="KW-1185">Reference proteome</keyword>
<protein>
    <submittedName>
        <fullName evidence="1">Uncharacterized protein</fullName>
    </submittedName>
</protein>
<evidence type="ECO:0000313" key="2">
    <source>
        <dbReference type="Proteomes" id="UP001372338"/>
    </source>
</evidence>